<keyword evidence="2" id="KW-0489">Methyltransferase</keyword>
<dbReference type="AlphaFoldDB" id="A0A7I9WR28"/>
<dbReference type="RefSeq" id="WP_193490234.1">
    <property type="nucleotide sequence ID" value="NZ_BAAAMC010000015.1"/>
</dbReference>
<dbReference type="CDD" id="cd02440">
    <property type="entry name" value="AdoMet_MTases"/>
    <property type="match status" value="1"/>
</dbReference>
<proteinExistence type="predicted"/>
<dbReference type="InterPro" id="IPR029063">
    <property type="entry name" value="SAM-dependent_MTases_sf"/>
</dbReference>
<dbReference type="GO" id="GO:0032259">
    <property type="term" value="P:methylation"/>
    <property type="evidence" value="ECO:0007669"/>
    <property type="project" value="UniProtKB-KW"/>
</dbReference>
<dbReference type="GO" id="GO:0008168">
    <property type="term" value="F:methyltransferase activity"/>
    <property type="evidence" value="ECO:0007669"/>
    <property type="project" value="UniProtKB-KW"/>
</dbReference>
<protein>
    <submittedName>
        <fullName evidence="2">Methyltransferase</fullName>
    </submittedName>
</protein>
<keyword evidence="3" id="KW-1185">Reference proteome</keyword>
<accession>A0A7I9WR28</accession>
<evidence type="ECO:0000313" key="2">
    <source>
        <dbReference type="EMBL" id="GFG59810.1"/>
    </source>
</evidence>
<keyword evidence="2" id="KW-0808">Transferase</keyword>
<dbReference type="Pfam" id="PF08242">
    <property type="entry name" value="Methyltransf_12"/>
    <property type="match status" value="1"/>
</dbReference>
<name>A0A7I9WR28_9MYCO</name>
<dbReference type="Proteomes" id="UP000465241">
    <property type="component" value="Unassembled WGS sequence"/>
</dbReference>
<dbReference type="EMBL" id="BLKT01000003">
    <property type="protein sequence ID" value="GFG59810.1"/>
    <property type="molecule type" value="Genomic_DNA"/>
</dbReference>
<organism evidence="2 3">
    <name type="scientific">Mycolicibacterium murale</name>
    <dbReference type="NCBI Taxonomy" id="182220"/>
    <lineage>
        <taxon>Bacteria</taxon>
        <taxon>Bacillati</taxon>
        <taxon>Actinomycetota</taxon>
        <taxon>Actinomycetes</taxon>
        <taxon>Mycobacteriales</taxon>
        <taxon>Mycobacteriaceae</taxon>
        <taxon>Mycolicibacterium</taxon>
    </lineage>
</organism>
<dbReference type="Gene3D" id="3.40.50.150">
    <property type="entry name" value="Vaccinia Virus protein VP39"/>
    <property type="match status" value="1"/>
</dbReference>
<feature type="domain" description="Methyltransferase type 12" evidence="1">
    <location>
        <begin position="58"/>
        <end position="154"/>
    </location>
</feature>
<dbReference type="SUPFAM" id="SSF53335">
    <property type="entry name" value="S-adenosyl-L-methionine-dependent methyltransferases"/>
    <property type="match status" value="1"/>
</dbReference>
<evidence type="ECO:0000313" key="3">
    <source>
        <dbReference type="Proteomes" id="UP000465241"/>
    </source>
</evidence>
<evidence type="ECO:0000259" key="1">
    <source>
        <dbReference type="Pfam" id="PF08242"/>
    </source>
</evidence>
<comment type="caution">
    <text evidence="2">The sequence shown here is derived from an EMBL/GenBank/DDBJ whole genome shotgun (WGS) entry which is preliminary data.</text>
</comment>
<reference evidence="2 3" key="1">
    <citation type="journal article" date="2019" name="Emerg. Microbes Infect.">
        <title>Comprehensive subspecies identification of 175 nontuberculous mycobacteria species based on 7547 genomic profiles.</title>
        <authorList>
            <person name="Matsumoto Y."/>
            <person name="Kinjo T."/>
            <person name="Motooka D."/>
            <person name="Nabeya D."/>
            <person name="Jung N."/>
            <person name="Uechi K."/>
            <person name="Horii T."/>
            <person name="Iida T."/>
            <person name="Fujita J."/>
            <person name="Nakamura S."/>
        </authorList>
    </citation>
    <scope>NUCLEOTIDE SEQUENCE [LARGE SCALE GENOMIC DNA]</scope>
    <source>
        <strain evidence="2 3">JCM 13392</strain>
    </source>
</reference>
<gene>
    <name evidence="2" type="ORF">MMUR_39460</name>
</gene>
<dbReference type="InterPro" id="IPR013217">
    <property type="entry name" value="Methyltransf_12"/>
</dbReference>
<sequence length="278" mass="29892">MAGDWRALNLANWEARVPVHLGHDGYDLAGFADPEFLSTVVRFDRPRLGDFTGLDVVHLQCHIGTDTVSLARLGARSVTGLDFSPSAVAAATDLAQRIGVDAAFVVSDVYDAAGFLGTGCADLVYTGIGALCWLPDIRQWATVVADLLRPGGRVFLREGHPMLDTLSDDRDDDLLVVRYPYFETAGTPFSDDSTYGGQGSVSAPRGVSFNHGIGEVFTALTEAGLTVTALDEHREVPWKALGDAMIDSTEFDGEYVLARNPERLPLTYTIAARKSQAG</sequence>